<protein>
    <submittedName>
        <fullName evidence="10">Uncharacterized protein</fullName>
    </submittedName>
</protein>
<organism evidence="10 11">
    <name type="scientific">Rhododendron griersonianum</name>
    <dbReference type="NCBI Taxonomy" id="479676"/>
    <lineage>
        <taxon>Eukaryota</taxon>
        <taxon>Viridiplantae</taxon>
        <taxon>Streptophyta</taxon>
        <taxon>Embryophyta</taxon>
        <taxon>Tracheophyta</taxon>
        <taxon>Spermatophyta</taxon>
        <taxon>Magnoliopsida</taxon>
        <taxon>eudicotyledons</taxon>
        <taxon>Gunneridae</taxon>
        <taxon>Pentapetalae</taxon>
        <taxon>asterids</taxon>
        <taxon>Ericales</taxon>
        <taxon>Ericaceae</taxon>
        <taxon>Ericoideae</taxon>
        <taxon>Rhodoreae</taxon>
        <taxon>Rhododendron</taxon>
    </lineage>
</organism>
<evidence type="ECO:0000256" key="9">
    <source>
        <dbReference type="SAM" id="Phobius"/>
    </source>
</evidence>
<feature type="transmembrane region" description="Helical" evidence="9">
    <location>
        <begin position="214"/>
        <end position="236"/>
    </location>
</feature>
<evidence type="ECO:0000256" key="2">
    <source>
        <dbReference type="ARBA" id="ARBA00022448"/>
    </source>
</evidence>
<evidence type="ECO:0000256" key="3">
    <source>
        <dbReference type="ARBA" id="ARBA00022475"/>
    </source>
</evidence>
<keyword evidence="4 9" id="KW-0812">Transmembrane</keyword>
<evidence type="ECO:0000256" key="4">
    <source>
        <dbReference type="ARBA" id="ARBA00022692"/>
    </source>
</evidence>
<keyword evidence="5" id="KW-0769">Symport</keyword>
<dbReference type="GO" id="GO:0015293">
    <property type="term" value="F:symporter activity"/>
    <property type="evidence" value="ECO:0007669"/>
    <property type="project" value="UniProtKB-KW"/>
</dbReference>
<evidence type="ECO:0000256" key="8">
    <source>
        <dbReference type="ARBA" id="ARBA00024041"/>
    </source>
</evidence>
<accession>A0AAV6K5A1</accession>
<evidence type="ECO:0000256" key="1">
    <source>
        <dbReference type="ARBA" id="ARBA00004651"/>
    </source>
</evidence>
<comment type="similarity">
    <text evidence="8">Belongs to the amino acid-polyamine-organocation (APC) superfamily. Polyamine:cation symporter (PHS) (TC 2.A.3.12) family.</text>
</comment>
<dbReference type="EMBL" id="JACTNZ010000005">
    <property type="protein sequence ID" value="KAG5547605.1"/>
    <property type="molecule type" value="Genomic_DNA"/>
</dbReference>
<proteinExistence type="inferred from homology"/>
<dbReference type="Proteomes" id="UP000823749">
    <property type="component" value="Chromosome 5"/>
</dbReference>
<dbReference type="PANTHER" id="PTHR45826">
    <property type="entry name" value="POLYAMINE TRANSPORTER PUT1"/>
    <property type="match status" value="1"/>
</dbReference>
<dbReference type="GO" id="GO:0015203">
    <property type="term" value="F:polyamine transmembrane transporter activity"/>
    <property type="evidence" value="ECO:0007669"/>
    <property type="project" value="UniProtKB-ARBA"/>
</dbReference>
<keyword evidence="7 9" id="KW-0472">Membrane</keyword>
<dbReference type="InterPro" id="IPR044566">
    <property type="entry name" value="RMV1-like"/>
</dbReference>
<evidence type="ECO:0000256" key="5">
    <source>
        <dbReference type="ARBA" id="ARBA00022847"/>
    </source>
</evidence>
<gene>
    <name evidence="10" type="ORF">RHGRI_013339</name>
</gene>
<dbReference type="AlphaFoldDB" id="A0AAV6K5A1"/>
<feature type="transmembrane region" description="Helical" evidence="9">
    <location>
        <begin position="181"/>
        <end position="202"/>
    </location>
</feature>
<feature type="transmembrane region" description="Helical" evidence="9">
    <location>
        <begin position="242"/>
        <end position="260"/>
    </location>
</feature>
<evidence type="ECO:0000313" key="10">
    <source>
        <dbReference type="EMBL" id="KAG5547605.1"/>
    </source>
</evidence>
<keyword evidence="11" id="KW-1185">Reference proteome</keyword>
<dbReference type="Gene3D" id="1.20.1740.10">
    <property type="entry name" value="Amino acid/polyamine transporter I"/>
    <property type="match status" value="1"/>
</dbReference>
<evidence type="ECO:0000313" key="11">
    <source>
        <dbReference type="Proteomes" id="UP000823749"/>
    </source>
</evidence>
<sequence length="290" mass="32130">MQDRNNAEYESVGEGSSPRLENFQKLSIVPLVFLIFYEVSGGPFGVEDSVKAAGPLLALLGFLLFPFVWSVPEALITAELGAVPLHRERWSDGYFSDIARMIGGVWLRFWVQAAAAVSNMGMFVSEMSSDSFQLLGMAEQGMLPEFFAKRSKYGTPLTGILFSASGVVLLSWLSFQEIVAAENFLYCFGMIMEFIAFVTLRVKYPTASRPYKVPVGTTGAIFMCIPPTIFVFVILALAPPKVMVISLLAIMVGCFLRPCLNHCERKRWLHFSKSSDLPDIHSPLQEGTEP</sequence>
<evidence type="ECO:0000256" key="6">
    <source>
        <dbReference type="ARBA" id="ARBA00022989"/>
    </source>
</evidence>
<comment type="subcellular location">
    <subcellularLocation>
        <location evidence="1">Cell membrane</location>
        <topology evidence="1">Multi-pass membrane protein</topology>
    </subcellularLocation>
</comment>
<keyword evidence="2" id="KW-0813">Transport</keyword>
<reference evidence="10" key="1">
    <citation type="submission" date="2020-08" db="EMBL/GenBank/DDBJ databases">
        <title>Plant Genome Project.</title>
        <authorList>
            <person name="Zhang R.-G."/>
        </authorList>
    </citation>
    <scope>NUCLEOTIDE SEQUENCE</scope>
    <source>
        <strain evidence="10">WSP0</strain>
        <tissue evidence="10">Leaf</tissue>
    </source>
</reference>
<keyword evidence="6 9" id="KW-1133">Transmembrane helix</keyword>
<comment type="caution">
    <text evidence="10">The sequence shown here is derived from an EMBL/GenBank/DDBJ whole genome shotgun (WGS) entry which is preliminary data.</text>
</comment>
<name>A0AAV6K5A1_9ERIC</name>
<dbReference type="Pfam" id="PF13520">
    <property type="entry name" value="AA_permease_2"/>
    <property type="match status" value="1"/>
</dbReference>
<evidence type="ECO:0000256" key="7">
    <source>
        <dbReference type="ARBA" id="ARBA00023136"/>
    </source>
</evidence>
<dbReference type="PANTHER" id="PTHR45826:SF4">
    <property type="entry name" value="NEUTRAL AMINO ACID TRANSPORTER"/>
    <property type="match status" value="1"/>
</dbReference>
<dbReference type="GO" id="GO:0005886">
    <property type="term" value="C:plasma membrane"/>
    <property type="evidence" value="ECO:0007669"/>
    <property type="project" value="UniProtKB-SubCell"/>
</dbReference>
<keyword evidence="3" id="KW-1003">Cell membrane</keyword>
<feature type="transmembrane region" description="Helical" evidence="9">
    <location>
        <begin position="157"/>
        <end position="175"/>
    </location>
</feature>
<dbReference type="InterPro" id="IPR002293">
    <property type="entry name" value="AA/rel_permease1"/>
</dbReference>